<proteinExistence type="predicted"/>
<dbReference type="EMBL" id="JAENHL010000007">
    <property type="protein sequence ID" value="MBK1867308.1"/>
    <property type="molecule type" value="Genomic_DNA"/>
</dbReference>
<dbReference type="Proteomes" id="UP000616151">
    <property type="component" value="Unassembled WGS sequence"/>
</dbReference>
<protein>
    <submittedName>
        <fullName evidence="1">Uncharacterized protein</fullName>
    </submittedName>
</protein>
<organism evidence="1 2">
    <name type="scientific">Taklimakanibacter albus</name>
    <dbReference type="NCBI Taxonomy" id="2800327"/>
    <lineage>
        <taxon>Bacteria</taxon>
        <taxon>Pseudomonadati</taxon>
        <taxon>Pseudomonadota</taxon>
        <taxon>Alphaproteobacteria</taxon>
        <taxon>Hyphomicrobiales</taxon>
        <taxon>Aestuariivirgaceae</taxon>
        <taxon>Taklimakanibacter</taxon>
    </lineage>
</organism>
<accession>A0ACC5R4K9</accession>
<evidence type="ECO:0000313" key="2">
    <source>
        <dbReference type="Proteomes" id="UP000616151"/>
    </source>
</evidence>
<gene>
    <name evidence="1" type="ORF">JHL16_13210</name>
</gene>
<reference evidence="1" key="1">
    <citation type="submission" date="2021-01" db="EMBL/GenBank/DDBJ databases">
        <authorList>
            <person name="Sun Q."/>
        </authorList>
    </citation>
    <scope>NUCLEOTIDE SEQUENCE</scope>
    <source>
        <strain evidence="1">YIM B02566</strain>
    </source>
</reference>
<comment type="caution">
    <text evidence="1">The sequence shown here is derived from an EMBL/GenBank/DDBJ whole genome shotgun (WGS) entry which is preliminary data.</text>
</comment>
<sequence>MTFTITAERTFPETKTVALNEHIYQWAIAKDDCPAGLWISDIIAPPDAKGDKPVLLIVLFTGAWSSAVDSARYHATFIEMPEGE</sequence>
<keyword evidence="2" id="KW-1185">Reference proteome</keyword>
<name>A0ACC5R4K9_9HYPH</name>
<evidence type="ECO:0000313" key="1">
    <source>
        <dbReference type="EMBL" id="MBK1867308.1"/>
    </source>
</evidence>